<dbReference type="InterPro" id="IPR000073">
    <property type="entry name" value="AB_hydrolase_1"/>
</dbReference>
<dbReference type="Pfam" id="PF00561">
    <property type="entry name" value="Abhydrolase_1"/>
    <property type="match status" value="1"/>
</dbReference>
<evidence type="ECO:0000313" key="3">
    <source>
        <dbReference type="Proteomes" id="UP000182692"/>
    </source>
</evidence>
<dbReference type="InterPro" id="IPR029058">
    <property type="entry name" value="AB_hydrolase_fold"/>
</dbReference>
<dbReference type="PANTHER" id="PTHR43798">
    <property type="entry name" value="MONOACYLGLYCEROL LIPASE"/>
    <property type="match status" value="1"/>
</dbReference>
<proteinExistence type="predicted"/>
<reference evidence="2 3" key="1">
    <citation type="submission" date="2016-10" db="EMBL/GenBank/DDBJ databases">
        <authorList>
            <person name="de Groot N.N."/>
        </authorList>
    </citation>
    <scope>NUCLEOTIDE SEQUENCE [LARGE SCALE GENOMIC DNA]</scope>
    <source>
        <strain evidence="2 3">DSM 15893</strain>
    </source>
</reference>
<sequence length="236" mass="26249">MNSTLNTVFGTESTVFIFLNGDGLDFQRSWNDVTSSISLLGNVLLFNRPGRGKSSKPVRAQTGDEIIETLNHLLSALKLAPPYILIGHSSGGLLANLYARRYPENVSGIVFVDPTHPKQLSMLSGHLNALQKSLLWTMKKLFPLSELNHLENTASMIEHEGAFPHIPIKILTSTKPDAPPWLQRPSMLRDKTKLHKEMTNLSPLSHHIFTANSGHFIPAEEPKIVIDAIRDLVKHL</sequence>
<dbReference type="EMBL" id="FOWR01000006">
    <property type="protein sequence ID" value="SFP02231.1"/>
    <property type="molecule type" value="Genomic_DNA"/>
</dbReference>
<dbReference type="GO" id="GO:0016020">
    <property type="term" value="C:membrane"/>
    <property type="evidence" value="ECO:0007669"/>
    <property type="project" value="TreeGrafter"/>
</dbReference>
<dbReference type="AlphaFoldDB" id="A0A1I5LZQ4"/>
<dbReference type="STRING" id="1121869.SAMN03084138_01135"/>
<feature type="domain" description="AB hydrolase-1" evidence="1">
    <location>
        <begin position="43"/>
        <end position="121"/>
    </location>
</feature>
<dbReference type="RefSeq" id="WP_244275938.1">
    <property type="nucleotide sequence ID" value="NZ_FOWR01000006.1"/>
</dbReference>
<dbReference type="Proteomes" id="UP000182692">
    <property type="component" value="Unassembled WGS sequence"/>
</dbReference>
<evidence type="ECO:0000313" key="2">
    <source>
        <dbReference type="EMBL" id="SFP02231.1"/>
    </source>
</evidence>
<protein>
    <submittedName>
        <fullName evidence="2">Pimeloyl-ACP methyl ester carboxylesterase</fullName>
    </submittedName>
</protein>
<accession>A0A1I5LZQ4</accession>
<dbReference type="Gene3D" id="3.40.50.1820">
    <property type="entry name" value="alpha/beta hydrolase"/>
    <property type="match status" value="1"/>
</dbReference>
<dbReference type="InterPro" id="IPR050266">
    <property type="entry name" value="AB_hydrolase_sf"/>
</dbReference>
<dbReference type="GeneID" id="35872377"/>
<dbReference type="PANTHER" id="PTHR43798:SF33">
    <property type="entry name" value="HYDROLASE, PUTATIVE (AFU_ORTHOLOGUE AFUA_2G14860)-RELATED"/>
    <property type="match status" value="1"/>
</dbReference>
<gene>
    <name evidence="2" type="ORF">SAMN03084138_01135</name>
</gene>
<evidence type="ECO:0000259" key="1">
    <source>
        <dbReference type="Pfam" id="PF00561"/>
    </source>
</evidence>
<organism evidence="2 3">
    <name type="scientific">Enterovibrio norvegicus DSM 15893</name>
    <dbReference type="NCBI Taxonomy" id="1121869"/>
    <lineage>
        <taxon>Bacteria</taxon>
        <taxon>Pseudomonadati</taxon>
        <taxon>Pseudomonadota</taxon>
        <taxon>Gammaproteobacteria</taxon>
        <taxon>Vibrionales</taxon>
        <taxon>Vibrionaceae</taxon>
        <taxon>Enterovibrio</taxon>
    </lineage>
</organism>
<dbReference type="SUPFAM" id="SSF53474">
    <property type="entry name" value="alpha/beta-Hydrolases"/>
    <property type="match status" value="1"/>
</dbReference>
<name>A0A1I5LZQ4_9GAMM</name>